<dbReference type="PROSITE" id="PS00903">
    <property type="entry name" value="CYT_DCMP_DEAMINASES_1"/>
    <property type="match status" value="1"/>
</dbReference>
<organism evidence="4 5">
    <name type="scientific">Mycoplana azooxidifex</name>
    <dbReference type="NCBI Taxonomy" id="1636188"/>
    <lineage>
        <taxon>Bacteria</taxon>
        <taxon>Pseudomonadati</taxon>
        <taxon>Pseudomonadota</taxon>
        <taxon>Alphaproteobacteria</taxon>
        <taxon>Hyphomicrobiales</taxon>
        <taxon>Rhizobiaceae</taxon>
        <taxon>Mycoplana</taxon>
    </lineage>
</organism>
<dbReference type="SUPFAM" id="SSF53927">
    <property type="entry name" value="Cytidine deaminase-like"/>
    <property type="match status" value="1"/>
</dbReference>
<reference evidence="4 5" key="1">
    <citation type="submission" date="2020-08" db="EMBL/GenBank/DDBJ databases">
        <title>Genomic Encyclopedia of Type Strains, Phase IV (KMG-IV): sequencing the most valuable type-strain genomes for metagenomic binning, comparative biology and taxonomic classification.</title>
        <authorList>
            <person name="Goeker M."/>
        </authorList>
    </citation>
    <scope>NUCLEOTIDE SEQUENCE [LARGE SCALE GENOMIC DNA]</scope>
    <source>
        <strain evidence="4 5">DSM 100211</strain>
    </source>
</reference>
<proteinExistence type="predicted"/>
<dbReference type="Gene3D" id="3.40.140.10">
    <property type="entry name" value="Cytidine Deaminase, domain 2"/>
    <property type="match status" value="1"/>
</dbReference>
<dbReference type="PROSITE" id="PS51747">
    <property type="entry name" value="CYT_DCMP_DEAMINASES_2"/>
    <property type="match status" value="1"/>
</dbReference>
<feature type="domain" description="CMP/dCMP-type deaminase" evidence="3">
    <location>
        <begin position="20"/>
        <end position="131"/>
    </location>
</feature>
<dbReference type="Pfam" id="PF00383">
    <property type="entry name" value="dCMP_cyt_deam_1"/>
    <property type="match status" value="1"/>
</dbReference>
<protein>
    <submittedName>
        <fullName evidence="4">tRNA(Arg) A34 adenosine deaminase TadA</fullName>
    </submittedName>
</protein>
<keyword evidence="5" id="KW-1185">Reference proteome</keyword>
<evidence type="ECO:0000256" key="1">
    <source>
        <dbReference type="ARBA" id="ARBA00022723"/>
    </source>
</evidence>
<dbReference type="PANTHER" id="PTHR11079:SF161">
    <property type="entry name" value="CMP_DCMP-TYPE DEAMINASE DOMAIN-CONTAINING PROTEIN"/>
    <property type="match status" value="1"/>
</dbReference>
<evidence type="ECO:0000313" key="4">
    <source>
        <dbReference type="EMBL" id="MBB3975584.1"/>
    </source>
</evidence>
<dbReference type="InterPro" id="IPR016192">
    <property type="entry name" value="APOBEC/CMP_deaminase_Zn-bd"/>
</dbReference>
<dbReference type="Proteomes" id="UP000574761">
    <property type="component" value="Unassembled WGS sequence"/>
</dbReference>
<accession>A0A7W6DB05</accession>
<evidence type="ECO:0000313" key="5">
    <source>
        <dbReference type="Proteomes" id="UP000574761"/>
    </source>
</evidence>
<dbReference type="GO" id="GO:0008270">
    <property type="term" value="F:zinc ion binding"/>
    <property type="evidence" value="ECO:0007669"/>
    <property type="project" value="InterPro"/>
</dbReference>
<dbReference type="GO" id="GO:0006152">
    <property type="term" value="P:purine nucleoside catabolic process"/>
    <property type="evidence" value="ECO:0007669"/>
    <property type="project" value="TreeGrafter"/>
</dbReference>
<keyword evidence="2" id="KW-0862">Zinc</keyword>
<evidence type="ECO:0000256" key="2">
    <source>
        <dbReference type="ARBA" id="ARBA00022833"/>
    </source>
</evidence>
<dbReference type="GO" id="GO:0047974">
    <property type="term" value="F:guanosine deaminase activity"/>
    <property type="evidence" value="ECO:0007669"/>
    <property type="project" value="TreeGrafter"/>
</dbReference>
<gene>
    <name evidence="4" type="ORF">GGQ64_000771</name>
</gene>
<dbReference type="InterPro" id="IPR002125">
    <property type="entry name" value="CMP_dCMP_dom"/>
</dbReference>
<evidence type="ECO:0000259" key="3">
    <source>
        <dbReference type="PROSITE" id="PS51747"/>
    </source>
</evidence>
<dbReference type="InterPro" id="IPR016193">
    <property type="entry name" value="Cytidine_deaminase-like"/>
</dbReference>
<keyword evidence="1" id="KW-0479">Metal-binding</keyword>
<sequence>MAAAASRVMKIKKREGDTMTYNEDFMRKAVELSRQSLSKPGTEPFGAVVVLDGKIVGEGLNHSLAHFDPTSHGEIEAMRDACRKLECVDLTGADMYTSCEPCAMCVATMEVAGISRLFYAASMAQAGAAFEGLTKEQRHPIDVEKVRQAAGALIADRSMPNAQSMDEEATDILKAWVDMKKAGK</sequence>
<dbReference type="RefSeq" id="WP_210300137.1">
    <property type="nucleotide sequence ID" value="NZ_JACIEE010000002.1"/>
</dbReference>
<comment type="caution">
    <text evidence="4">The sequence shown here is derived from an EMBL/GenBank/DDBJ whole genome shotgun (WGS) entry which is preliminary data.</text>
</comment>
<dbReference type="CDD" id="cd01285">
    <property type="entry name" value="nucleoside_deaminase"/>
    <property type="match status" value="1"/>
</dbReference>
<name>A0A7W6DB05_9HYPH</name>
<dbReference type="PANTHER" id="PTHR11079">
    <property type="entry name" value="CYTOSINE DEAMINASE FAMILY MEMBER"/>
    <property type="match status" value="1"/>
</dbReference>
<dbReference type="EMBL" id="JACIEE010000002">
    <property type="protein sequence ID" value="MBB3975584.1"/>
    <property type="molecule type" value="Genomic_DNA"/>
</dbReference>
<dbReference type="AlphaFoldDB" id="A0A7W6DB05"/>